<dbReference type="Proteomes" id="UP000292095">
    <property type="component" value="Unassembled WGS sequence"/>
</dbReference>
<dbReference type="AlphaFoldDB" id="A0A8G1ZPU5"/>
<feature type="transmembrane region" description="Helical" evidence="1">
    <location>
        <begin position="91"/>
        <end position="111"/>
    </location>
</feature>
<evidence type="ECO:0000313" key="2">
    <source>
        <dbReference type="EMBL" id="RZE21854.1"/>
    </source>
</evidence>
<proteinExistence type="predicted"/>
<evidence type="ECO:0000313" key="3">
    <source>
        <dbReference type="EMBL" id="RZE38449.1"/>
    </source>
</evidence>
<sequence>MSATPVPTPTPTAGTARVRALALVGAVLLAGVIWLLAEVVLGVGLRVPDGPGSTSTSELALPTVLVAVAVVSLAGWGLLALLERFTRRARGLWTGVALAVLGLSLVAPLFAEGLAAGGRAALVCLHLAVGAALIPAYRKGARTL</sequence>
<dbReference type="GeneID" id="97268868"/>
<evidence type="ECO:0000313" key="5">
    <source>
        <dbReference type="Proteomes" id="UP000292693"/>
    </source>
</evidence>
<dbReference type="EMBL" id="PKLL01000019">
    <property type="protein sequence ID" value="RZE21854.1"/>
    <property type="molecule type" value="Genomic_DNA"/>
</dbReference>
<gene>
    <name evidence="3" type="ORF">C0Q91_16485</name>
    <name evidence="2" type="ORF">C0Q92_16465</name>
</gene>
<evidence type="ECO:0000256" key="1">
    <source>
        <dbReference type="SAM" id="Phobius"/>
    </source>
</evidence>
<feature type="transmembrane region" description="Helical" evidence="1">
    <location>
        <begin position="59"/>
        <end position="79"/>
    </location>
</feature>
<comment type="caution">
    <text evidence="2">The sequence shown here is derived from an EMBL/GenBank/DDBJ whole genome shotgun (WGS) entry which is preliminary data.</text>
</comment>
<keyword evidence="1" id="KW-0472">Membrane</keyword>
<dbReference type="Pfam" id="PF19545">
    <property type="entry name" value="DUF6069"/>
    <property type="match status" value="1"/>
</dbReference>
<dbReference type="InterPro" id="IPR045713">
    <property type="entry name" value="DUF6069"/>
</dbReference>
<dbReference type="RefSeq" id="WP_085478650.1">
    <property type="nucleotide sequence ID" value="NZ_CP108450.1"/>
</dbReference>
<keyword evidence="1" id="KW-0812">Transmembrane</keyword>
<keyword evidence="1" id="KW-1133">Transmembrane helix</keyword>
<reference evidence="4 5" key="1">
    <citation type="submission" date="2017-12" db="EMBL/GenBank/DDBJ databases">
        <title>Population genomics insights into the ecological differentiation and adaptive evolution in streptomycetes.</title>
        <authorList>
            <person name="Li Y."/>
            <person name="Huang Y."/>
        </authorList>
    </citation>
    <scope>NUCLEOTIDE SEQUENCE [LARGE SCALE GENOMIC DNA]</scope>
    <source>
        <strain evidence="3 4">FXJ.2339</strain>
        <strain evidence="2 5">NBRC 100770</strain>
    </source>
</reference>
<evidence type="ECO:0000313" key="4">
    <source>
        <dbReference type="Proteomes" id="UP000292095"/>
    </source>
</evidence>
<dbReference type="EMBL" id="PKLK01000019">
    <property type="protein sequence ID" value="RZE38449.1"/>
    <property type="molecule type" value="Genomic_DNA"/>
</dbReference>
<protein>
    <submittedName>
        <fullName evidence="2">Uncharacterized protein</fullName>
    </submittedName>
</protein>
<accession>A0A8G1ZPU5</accession>
<feature type="transmembrane region" description="Helical" evidence="1">
    <location>
        <begin position="117"/>
        <end position="137"/>
    </location>
</feature>
<name>A0A8G1ZPU5_9ACTN</name>
<organism evidence="2 5">
    <name type="scientific">Streptomyces albidoflavus</name>
    <dbReference type="NCBI Taxonomy" id="1886"/>
    <lineage>
        <taxon>Bacteria</taxon>
        <taxon>Bacillati</taxon>
        <taxon>Actinomycetota</taxon>
        <taxon>Actinomycetes</taxon>
        <taxon>Kitasatosporales</taxon>
        <taxon>Streptomycetaceae</taxon>
        <taxon>Streptomyces</taxon>
        <taxon>Streptomyces albidoflavus group</taxon>
    </lineage>
</organism>
<feature type="transmembrane region" description="Helical" evidence="1">
    <location>
        <begin position="21"/>
        <end position="47"/>
    </location>
</feature>
<dbReference type="Proteomes" id="UP000292693">
    <property type="component" value="Unassembled WGS sequence"/>
</dbReference>